<comment type="caution">
    <text evidence="3">The sequence shown here is derived from an EMBL/GenBank/DDBJ whole genome shotgun (WGS) entry which is preliminary data.</text>
</comment>
<accession>A0ABV0K0G0</accession>
<keyword evidence="2" id="KW-1133">Transmembrane helix</keyword>
<sequence>MASQHRRAVGIFSSRPKTASALQALGDSGFAMGHVSVIAKDSERQSAIAGVEVTDEVSNQAGKASTVGAVTGGVLGGVTGLLVGLGTLVIPGIGPAVLAGEAAAVMSTLIGGAAGAAAGGLAGALVGLGIPEHRAKHYLDRVARGEYLVMLKDTEPEIARAERTLRAAGIEDWGVYETPADAADARSGSPNATFNGAADVTEGRGNPYNRVDHPMDEAYPNDGSRRGEEVPLATGLPHASNPLEP</sequence>
<keyword evidence="2" id="KW-0812">Transmembrane</keyword>
<evidence type="ECO:0000256" key="1">
    <source>
        <dbReference type="SAM" id="MobiDB-lite"/>
    </source>
</evidence>
<dbReference type="EMBL" id="JAMPKX010000001">
    <property type="protein sequence ID" value="MEP0945991.1"/>
    <property type="molecule type" value="Genomic_DNA"/>
</dbReference>
<gene>
    <name evidence="3" type="ORF">NC992_03810</name>
</gene>
<keyword evidence="4" id="KW-1185">Reference proteome</keyword>
<dbReference type="RefSeq" id="WP_190699674.1">
    <property type="nucleotide sequence ID" value="NZ_JAMPKX010000001.1"/>
</dbReference>
<proteinExistence type="predicted"/>
<feature type="region of interest" description="Disordered" evidence="1">
    <location>
        <begin position="181"/>
        <end position="245"/>
    </location>
</feature>
<evidence type="ECO:0000313" key="4">
    <source>
        <dbReference type="Proteomes" id="UP001482513"/>
    </source>
</evidence>
<feature type="transmembrane region" description="Helical" evidence="2">
    <location>
        <begin position="102"/>
        <end position="128"/>
    </location>
</feature>
<organism evidence="3 4">
    <name type="scientific">Leptolyngbya subtilissima DQ-A4</name>
    <dbReference type="NCBI Taxonomy" id="2933933"/>
    <lineage>
        <taxon>Bacteria</taxon>
        <taxon>Bacillati</taxon>
        <taxon>Cyanobacteriota</taxon>
        <taxon>Cyanophyceae</taxon>
        <taxon>Leptolyngbyales</taxon>
        <taxon>Leptolyngbyaceae</taxon>
        <taxon>Leptolyngbya group</taxon>
        <taxon>Leptolyngbya</taxon>
    </lineage>
</organism>
<reference evidence="3 4" key="1">
    <citation type="submission" date="2022-04" db="EMBL/GenBank/DDBJ databases">
        <title>Positive selection, recombination, and allopatry shape intraspecific diversity of widespread and dominant cyanobacteria.</title>
        <authorList>
            <person name="Wei J."/>
            <person name="Shu W."/>
            <person name="Hu C."/>
        </authorList>
    </citation>
    <scope>NUCLEOTIDE SEQUENCE [LARGE SCALE GENOMIC DNA]</scope>
    <source>
        <strain evidence="3 4">DQ-A4</strain>
    </source>
</reference>
<evidence type="ECO:0000256" key="2">
    <source>
        <dbReference type="SAM" id="Phobius"/>
    </source>
</evidence>
<feature type="transmembrane region" description="Helical" evidence="2">
    <location>
        <begin position="67"/>
        <end position="90"/>
    </location>
</feature>
<dbReference type="Proteomes" id="UP001482513">
    <property type="component" value="Unassembled WGS sequence"/>
</dbReference>
<evidence type="ECO:0000313" key="3">
    <source>
        <dbReference type="EMBL" id="MEP0945991.1"/>
    </source>
</evidence>
<protein>
    <submittedName>
        <fullName evidence="3">Uncharacterized protein</fullName>
    </submittedName>
</protein>
<dbReference type="PANTHER" id="PTHR36109:SF2">
    <property type="entry name" value="MEMBRANE PROTEIN"/>
    <property type="match status" value="1"/>
</dbReference>
<dbReference type="InterPro" id="IPR052948">
    <property type="entry name" value="Low_temp-induced_all0457"/>
</dbReference>
<dbReference type="PANTHER" id="PTHR36109">
    <property type="entry name" value="MEMBRANE PROTEIN-RELATED"/>
    <property type="match status" value="1"/>
</dbReference>
<name>A0ABV0K0G0_9CYAN</name>
<keyword evidence="2" id="KW-0472">Membrane</keyword>